<proteinExistence type="predicted"/>
<reference evidence="1 2" key="1">
    <citation type="journal article" date="2022" name="DNA Res.">
        <title>Chromosomal-level genome assembly of the orchid tree Bauhinia variegata (Leguminosae; Cercidoideae) supports the allotetraploid origin hypothesis of Bauhinia.</title>
        <authorList>
            <person name="Zhong Y."/>
            <person name="Chen Y."/>
            <person name="Zheng D."/>
            <person name="Pang J."/>
            <person name="Liu Y."/>
            <person name="Luo S."/>
            <person name="Meng S."/>
            <person name="Qian L."/>
            <person name="Wei D."/>
            <person name="Dai S."/>
            <person name="Zhou R."/>
        </authorList>
    </citation>
    <scope>NUCLEOTIDE SEQUENCE [LARGE SCALE GENOMIC DNA]</scope>
    <source>
        <strain evidence="1">BV-YZ2020</strain>
    </source>
</reference>
<name>A0ACB9Q8D6_BAUVA</name>
<comment type="caution">
    <text evidence="1">The sequence shown here is derived from an EMBL/GenBank/DDBJ whole genome shotgun (WGS) entry which is preliminary data.</text>
</comment>
<evidence type="ECO:0000313" key="2">
    <source>
        <dbReference type="Proteomes" id="UP000828941"/>
    </source>
</evidence>
<dbReference type="Proteomes" id="UP000828941">
    <property type="component" value="Chromosome 1"/>
</dbReference>
<dbReference type="EMBL" id="CM039426">
    <property type="protein sequence ID" value="KAI4357098.1"/>
    <property type="molecule type" value="Genomic_DNA"/>
</dbReference>
<gene>
    <name evidence="1" type="ORF">L6164_001067</name>
</gene>
<organism evidence="1 2">
    <name type="scientific">Bauhinia variegata</name>
    <name type="common">Purple orchid tree</name>
    <name type="synonym">Phanera variegata</name>
    <dbReference type="NCBI Taxonomy" id="167791"/>
    <lineage>
        <taxon>Eukaryota</taxon>
        <taxon>Viridiplantae</taxon>
        <taxon>Streptophyta</taxon>
        <taxon>Embryophyta</taxon>
        <taxon>Tracheophyta</taxon>
        <taxon>Spermatophyta</taxon>
        <taxon>Magnoliopsida</taxon>
        <taxon>eudicotyledons</taxon>
        <taxon>Gunneridae</taxon>
        <taxon>Pentapetalae</taxon>
        <taxon>rosids</taxon>
        <taxon>fabids</taxon>
        <taxon>Fabales</taxon>
        <taxon>Fabaceae</taxon>
        <taxon>Cercidoideae</taxon>
        <taxon>Cercideae</taxon>
        <taxon>Bauhiniinae</taxon>
        <taxon>Bauhinia</taxon>
    </lineage>
</organism>
<evidence type="ECO:0000313" key="1">
    <source>
        <dbReference type="EMBL" id="KAI4357098.1"/>
    </source>
</evidence>
<accession>A0ACB9Q8D6</accession>
<protein>
    <submittedName>
        <fullName evidence="1">Uncharacterized protein</fullName>
    </submittedName>
</protein>
<keyword evidence="2" id="KW-1185">Reference proteome</keyword>
<sequence length="681" mass="77352">MGSEVEQKENPRKCEKTVNGKIPDTESYPSHQSLPDMEDITDAITKKENAAEKEDQNDTHASPSPSSSPRKSGEDHASRALDYNNEDGKIINTYLRTNSYGQERVLQPHSQLPKPEIPPGILQKAPPPRNDDVSSLDMPAIGKLIREKSNGWSSAILKRLSSLKDSGPGSDPDTTPNRNRVTEFSLSGLKVVVKLKNEEVEEEQRFTMKGRISFFSRSNCRDCTAVRRFLRERGLKFVEINVDVFPEREKELIDRTGSSTVPQVFFNEKLFGGLVALNSLRNSGMLEQRLRDALSVSCPAHAPAPPVYGFDNLEEEDPTDELVPIVRFLRQRLPIQDRLMKMKIIKNCFSGTELVDSLVQQLDLGKDFTRFKAIEIGKHLLKRHFINHVFGENDLLDGDHFYRFLEHEPFIPKCFNFHTATNDSKPKPAVAICQRLTKIMSAILESYASDDRQHVDYAAISKSEEFRRYVNMTQDLQRVNLIELSENEKLAFFINLYNAMVIHAIIRIGCPEGVIDRRSFYSNFMYVVGGDPYSLNNIKNGILRSNRRSPYSLMKPFAAGDRRLEVAVIKVNPLIHFGLCNGTKSSPKVRLFSFQGVEDELRCAAREFFENGGVEIDLEKRTVYLTRMIKWFNGDFGQEREILKWLINYVDANKAGLLTHLLGDSGPVSISYQNFDSSINS</sequence>